<keyword evidence="2" id="KW-1185">Reference proteome</keyword>
<dbReference type="SUPFAM" id="SSF49464">
    <property type="entry name" value="Carboxypeptidase regulatory domain-like"/>
    <property type="match status" value="1"/>
</dbReference>
<organism evidence="1 2">
    <name type="scientific">Reichenbachiella agarivorans</name>
    <dbReference type="NCBI Taxonomy" id="2979464"/>
    <lineage>
        <taxon>Bacteria</taxon>
        <taxon>Pseudomonadati</taxon>
        <taxon>Bacteroidota</taxon>
        <taxon>Cytophagia</taxon>
        <taxon>Cytophagales</taxon>
        <taxon>Reichenbachiellaceae</taxon>
        <taxon>Reichenbachiella</taxon>
    </lineage>
</organism>
<accession>A0ABY6CLJ9</accession>
<protein>
    <submittedName>
        <fullName evidence="1">Carboxypeptidase-like regulatory domain-containing protein</fullName>
    </submittedName>
</protein>
<proteinExistence type="predicted"/>
<dbReference type="EMBL" id="CP106679">
    <property type="protein sequence ID" value="UXP31401.1"/>
    <property type="molecule type" value="Genomic_DNA"/>
</dbReference>
<dbReference type="Proteomes" id="UP001065174">
    <property type="component" value="Chromosome"/>
</dbReference>
<sequence length="638" mass="70469">MLPIKPTHSQAMAATNRIGWLCCLLLSMTLSIVNGQQAPDLRVTIRFEQTLLIDALHQLNELSDIKLSFNPSNIPSDKIINRSYTQVNIDSILKEILGDSFELKYIGEYIIIQKKQSQKSEKQNYQFKGDVKDATTGQTLTNVTIYEVNTLNSTLSDEKGEFELDFSAKKGITALAISRKDYQDTVIMVSDLHTLESAIVLSPAPIPASPNEKTELGKKLENYKLVRLFTSKENRKNTENVKQLEERYFQFSLLPSIGTNMSMGGQVTHKLSFNLLAGYSYGLNEGFELGGLYNINRKNVSGCQIAGFGNTVGGTTHGIQIGGFLNTSKEKVTGVQIAGFTNFVTADIEGLQIAGFTSIAKGLDGTQISGFTNIAKGPTDGFQLSGFTNITKDAKGGQISGFSNITHGDMDGIQISGAHNYSQNLDGMQLTSLLNTAHEVKGFQMSALVNTSKILHGTQLGFINYADSIGDTGLQIGLINLGRKNSLFEWSVEHADVIPIRITFRSGSNKLYTALSAGMQLEDEKLWTYGVGLGSKIFLKSKFYFNPEIHAHRLMQQENNDFETVNQLNKIHLNFGYQFFKHLSLSGGPAINIYISDYINPESGLIGNDIANKPFYDEVQEENIRIQIWLGYAVALRF</sequence>
<gene>
    <name evidence="1" type="ORF">N6H18_13680</name>
</gene>
<evidence type="ECO:0000313" key="2">
    <source>
        <dbReference type="Proteomes" id="UP001065174"/>
    </source>
</evidence>
<evidence type="ECO:0000313" key="1">
    <source>
        <dbReference type="EMBL" id="UXP31401.1"/>
    </source>
</evidence>
<name>A0ABY6CLJ9_9BACT</name>
<reference evidence="1" key="1">
    <citation type="submission" date="2022-09" db="EMBL/GenBank/DDBJ databases">
        <title>Comparative genomics and taxonomic characterization of three novel marine species of genus Reichenbachiella exhibiting antioxidant and polysaccharide degradation activities.</title>
        <authorList>
            <person name="Muhammad N."/>
            <person name="Lee Y.-J."/>
            <person name="Ko J."/>
            <person name="Kim S.-G."/>
        </authorList>
    </citation>
    <scope>NUCLEOTIDE SEQUENCE</scope>
    <source>
        <strain evidence="1">BKB1-1</strain>
    </source>
</reference>
<dbReference type="RefSeq" id="WP_262308840.1">
    <property type="nucleotide sequence ID" value="NZ_CP106679.1"/>
</dbReference>
<dbReference type="InterPro" id="IPR008969">
    <property type="entry name" value="CarboxyPept-like_regulatory"/>
</dbReference>